<reference evidence="3" key="1">
    <citation type="submission" date="2019-05" db="EMBL/GenBank/DDBJ databases">
        <title>Annotation for the trematode Fasciolopsis buski.</title>
        <authorList>
            <person name="Choi Y.-J."/>
        </authorList>
    </citation>
    <scope>NUCLEOTIDE SEQUENCE</scope>
    <source>
        <strain evidence="3">HT</strain>
        <tissue evidence="3">Whole worm</tissue>
    </source>
</reference>
<feature type="compositionally biased region" description="Low complexity" evidence="1">
    <location>
        <begin position="491"/>
        <end position="511"/>
    </location>
</feature>
<dbReference type="EMBL" id="LUCM01001200">
    <property type="protein sequence ID" value="KAA0199303.1"/>
    <property type="molecule type" value="Genomic_DNA"/>
</dbReference>
<feature type="region of interest" description="Disordered" evidence="1">
    <location>
        <begin position="486"/>
        <end position="553"/>
    </location>
</feature>
<name>A0A8E0S6G7_9TREM</name>
<proteinExistence type="predicted"/>
<dbReference type="Gene3D" id="2.130.10.10">
    <property type="entry name" value="YVTN repeat-like/Quinoprotein amine dehydrogenase"/>
    <property type="match status" value="1"/>
</dbReference>
<dbReference type="InterPro" id="IPR056151">
    <property type="entry name" value="Beta-prop_DCAF12"/>
</dbReference>
<dbReference type="InterPro" id="IPR036322">
    <property type="entry name" value="WD40_repeat_dom_sf"/>
</dbReference>
<evidence type="ECO:0000259" key="2">
    <source>
        <dbReference type="Pfam" id="PF23760"/>
    </source>
</evidence>
<dbReference type="Proteomes" id="UP000728185">
    <property type="component" value="Unassembled WGS sequence"/>
</dbReference>
<dbReference type="AlphaFoldDB" id="A0A8E0S6G7"/>
<sequence length="625" mass="69379">MSERMKERRLRGNKVKMLEIDLFQKLKSVLKLLRYRELGLPARLTSSDIPLASAKLPQVWNKRPVDPGFRNKIFASQWVTTNYVVYGTKCNQLVLYDTKTNEALEIPLIRSEASHSNYSVSTACGIHSIQKNSSQTLLATGGFNVNEVGIYKLSELSPYCLLKDCHKDWVFDLRWIDDSYLASCSRDSSLALWRIPTYDCPDFHWNPTSSIHTPKYPSGSVPNITKPVAHIVSTIPDDRFRAVEHVAPFNLLAVVSMSRRLYMYDAVRIGSDSKTRPVFTLALRDAYQEAVALRSWPNDPRCIALATHHCVILFDIRCSNPINAMGRCIHPPLSVSGVRSLNFHGDILSYGSSNGQVRFYDLKANKHLPVHLDVGPGWVKPFDCGANGDENNAFETLPPASGDNWPPQNPSVYRSWNTPPPSPLQSFFLAPPSSSYPLFTRTAGFVSQVNNLRVSLDRIRNRLAGLRGLARANASLMFSVAGLRVPDDSETSGNAPSSSTSSGVSSATLQSQVGSETSENRPGEMEEVEEREVGPFEDTAPSSQETPTPSSRARWRIQLDGMDERDFISIPQVLFADFDPNSALSAHRRLTAVYTHEYDPSGTRLFTAGGPIASTCHGNVAALWE</sequence>
<dbReference type="OrthoDB" id="9610195at2759"/>
<keyword evidence="4" id="KW-1185">Reference proteome</keyword>
<dbReference type="InterPro" id="IPR001680">
    <property type="entry name" value="WD40_rpt"/>
</dbReference>
<evidence type="ECO:0000313" key="4">
    <source>
        <dbReference type="Proteomes" id="UP000728185"/>
    </source>
</evidence>
<comment type="caution">
    <text evidence="3">The sequence shown here is derived from an EMBL/GenBank/DDBJ whole genome shotgun (WGS) entry which is preliminary data.</text>
</comment>
<organism evidence="3 4">
    <name type="scientific">Fasciolopsis buskii</name>
    <dbReference type="NCBI Taxonomy" id="27845"/>
    <lineage>
        <taxon>Eukaryota</taxon>
        <taxon>Metazoa</taxon>
        <taxon>Spiralia</taxon>
        <taxon>Lophotrochozoa</taxon>
        <taxon>Platyhelminthes</taxon>
        <taxon>Trematoda</taxon>
        <taxon>Digenea</taxon>
        <taxon>Plagiorchiida</taxon>
        <taxon>Echinostomata</taxon>
        <taxon>Echinostomatoidea</taxon>
        <taxon>Fasciolidae</taxon>
        <taxon>Fasciolopsis</taxon>
    </lineage>
</organism>
<protein>
    <submittedName>
        <fullName evidence="3">DDB1-and CUL4-associated factor 12</fullName>
    </submittedName>
</protein>
<dbReference type="Pfam" id="PF23760">
    <property type="entry name" value="Beta-prop_DCAF12"/>
    <property type="match status" value="1"/>
</dbReference>
<evidence type="ECO:0000313" key="3">
    <source>
        <dbReference type="EMBL" id="KAA0199303.1"/>
    </source>
</evidence>
<gene>
    <name evidence="3" type="ORF">FBUS_09233</name>
</gene>
<evidence type="ECO:0000256" key="1">
    <source>
        <dbReference type="SAM" id="MobiDB-lite"/>
    </source>
</evidence>
<feature type="compositionally biased region" description="Polar residues" evidence="1">
    <location>
        <begin position="540"/>
        <end position="551"/>
    </location>
</feature>
<dbReference type="InterPro" id="IPR015943">
    <property type="entry name" value="WD40/YVTN_repeat-like_dom_sf"/>
</dbReference>
<accession>A0A8E0S6G7</accession>
<dbReference type="SUPFAM" id="SSF50978">
    <property type="entry name" value="WD40 repeat-like"/>
    <property type="match status" value="1"/>
</dbReference>
<feature type="domain" description="DDB1- and CUL4-associated factor 12 beta-propeller" evidence="2">
    <location>
        <begin position="56"/>
        <end position="368"/>
    </location>
</feature>
<dbReference type="SMART" id="SM00320">
    <property type="entry name" value="WD40"/>
    <property type="match status" value="2"/>
</dbReference>